<name>A0A916VU00_9HYPH</name>
<dbReference type="Proteomes" id="UP000596977">
    <property type="component" value="Unassembled WGS sequence"/>
</dbReference>
<dbReference type="InterPro" id="IPR003682">
    <property type="entry name" value="rRNA_ssu_MeTfrase_G"/>
</dbReference>
<evidence type="ECO:0000256" key="5">
    <source>
        <dbReference type="ARBA" id="ARBA00022691"/>
    </source>
</evidence>
<dbReference type="OrthoDB" id="9808773at2"/>
<feature type="binding site" evidence="6">
    <location>
        <position position="156"/>
    </location>
    <ligand>
        <name>S-adenosyl-L-methionine</name>
        <dbReference type="ChEBI" id="CHEBI:59789"/>
    </ligand>
</feature>
<comment type="function">
    <text evidence="6">Specifically methylates the N7 position of guanine in position 527 of 16S rRNA.</text>
</comment>
<dbReference type="PANTHER" id="PTHR31760">
    <property type="entry name" value="S-ADENOSYL-L-METHIONINE-DEPENDENT METHYLTRANSFERASES SUPERFAMILY PROTEIN"/>
    <property type="match status" value="1"/>
</dbReference>
<keyword evidence="2 6" id="KW-0698">rRNA processing</keyword>
<dbReference type="PANTHER" id="PTHR31760:SF0">
    <property type="entry name" value="S-ADENOSYL-L-METHIONINE-DEPENDENT METHYLTRANSFERASES SUPERFAMILY PROTEIN"/>
    <property type="match status" value="1"/>
</dbReference>
<dbReference type="Gene3D" id="3.40.50.150">
    <property type="entry name" value="Vaccinia Virus protein VP39"/>
    <property type="match status" value="1"/>
</dbReference>
<sequence>MDPTVAFEAYEPYFSRDSKTIKRDLESLENLVLKWQRVQNLVSRETLDQIWSRHILDSLQILPVLLRGRSKVGATTDHGAVQICDIGSGGGFPALPLAIALKGADIRFHLVESNGRKCAFLNAVGRELGLDIVVHNARIEALDAENLGSIHAFTSRALAPMPLLFSYLHHLWTPGAVAVIHKGQEFGEELGQADSVWSYDVLKHNSQTDPNGVLLEIRNLTQRSS</sequence>
<dbReference type="AlphaFoldDB" id="A0A916VU00"/>
<dbReference type="InterPro" id="IPR029063">
    <property type="entry name" value="SAM-dependent_MTases_sf"/>
</dbReference>
<dbReference type="GO" id="GO:0070043">
    <property type="term" value="F:rRNA (guanine-N7-)-methyltransferase activity"/>
    <property type="evidence" value="ECO:0007669"/>
    <property type="project" value="UniProtKB-UniRule"/>
</dbReference>
<keyword evidence="5 6" id="KW-0949">S-adenosyl-L-methionine</keyword>
<dbReference type="EMBL" id="BMKB01000001">
    <property type="protein sequence ID" value="GGA37356.1"/>
    <property type="molecule type" value="Genomic_DNA"/>
</dbReference>
<proteinExistence type="inferred from homology"/>
<dbReference type="Pfam" id="PF02527">
    <property type="entry name" value="GidB"/>
    <property type="match status" value="1"/>
</dbReference>
<gene>
    <name evidence="6 7" type="primary">rsmG</name>
    <name evidence="7" type="ORF">GCM10011499_03400</name>
</gene>
<evidence type="ECO:0000313" key="7">
    <source>
        <dbReference type="EMBL" id="GGA37356.1"/>
    </source>
</evidence>
<dbReference type="SUPFAM" id="SSF53335">
    <property type="entry name" value="S-adenosyl-L-methionine-dependent methyltransferases"/>
    <property type="match status" value="1"/>
</dbReference>
<comment type="caution">
    <text evidence="6">Lacks conserved residue(s) required for the propagation of feature annotation.</text>
</comment>
<evidence type="ECO:0000256" key="4">
    <source>
        <dbReference type="ARBA" id="ARBA00022679"/>
    </source>
</evidence>
<dbReference type="RefSeq" id="WP_127073605.1">
    <property type="nucleotide sequence ID" value="NZ_BMKB01000001.1"/>
</dbReference>
<keyword evidence="4 6" id="KW-0808">Transferase</keyword>
<organism evidence="7 8">
    <name type="scientific">Pelagibacterium lentulum</name>
    <dbReference type="NCBI Taxonomy" id="2029865"/>
    <lineage>
        <taxon>Bacteria</taxon>
        <taxon>Pseudomonadati</taxon>
        <taxon>Pseudomonadota</taxon>
        <taxon>Alphaproteobacteria</taxon>
        <taxon>Hyphomicrobiales</taxon>
        <taxon>Devosiaceae</taxon>
        <taxon>Pelagibacterium</taxon>
    </lineage>
</organism>
<evidence type="ECO:0000256" key="3">
    <source>
        <dbReference type="ARBA" id="ARBA00022603"/>
    </source>
</evidence>
<keyword evidence="3 6" id="KW-0489">Methyltransferase</keyword>
<dbReference type="GO" id="GO:0005829">
    <property type="term" value="C:cytosol"/>
    <property type="evidence" value="ECO:0007669"/>
    <property type="project" value="TreeGrafter"/>
</dbReference>
<dbReference type="NCBIfam" id="TIGR00138">
    <property type="entry name" value="rsmG_gidB"/>
    <property type="match status" value="1"/>
</dbReference>
<feature type="binding site" evidence="6">
    <location>
        <begin position="139"/>
        <end position="140"/>
    </location>
    <ligand>
        <name>S-adenosyl-L-methionine</name>
        <dbReference type="ChEBI" id="CHEBI:59789"/>
    </ligand>
</feature>
<dbReference type="HAMAP" id="MF_00074">
    <property type="entry name" value="16SrRNA_methyltr_G"/>
    <property type="match status" value="1"/>
</dbReference>
<keyword evidence="1 6" id="KW-0963">Cytoplasm</keyword>
<evidence type="ECO:0000256" key="2">
    <source>
        <dbReference type="ARBA" id="ARBA00022552"/>
    </source>
</evidence>
<keyword evidence="8" id="KW-1185">Reference proteome</keyword>
<evidence type="ECO:0000313" key="8">
    <source>
        <dbReference type="Proteomes" id="UP000596977"/>
    </source>
</evidence>
<protein>
    <recommendedName>
        <fullName evidence="6">Ribosomal RNA small subunit methyltransferase G</fullName>
        <ecNumber evidence="6">2.1.1.170</ecNumber>
    </recommendedName>
    <alternativeName>
        <fullName evidence="6">16S rRNA 7-methylguanosine methyltransferase</fullName>
        <shortName evidence="6">16S rRNA m7G methyltransferase</shortName>
    </alternativeName>
</protein>
<dbReference type="EC" id="2.1.1.170" evidence="6"/>
<dbReference type="PIRSF" id="PIRSF003078">
    <property type="entry name" value="GidB"/>
    <property type="match status" value="1"/>
</dbReference>
<reference evidence="7 8" key="1">
    <citation type="journal article" date="2014" name="Int. J. Syst. Evol. Microbiol.">
        <title>Complete genome sequence of Corynebacterium casei LMG S-19264T (=DSM 44701T), isolated from a smear-ripened cheese.</title>
        <authorList>
            <consortium name="US DOE Joint Genome Institute (JGI-PGF)"/>
            <person name="Walter F."/>
            <person name="Albersmeier A."/>
            <person name="Kalinowski J."/>
            <person name="Ruckert C."/>
        </authorList>
    </citation>
    <scope>NUCLEOTIDE SEQUENCE [LARGE SCALE GENOMIC DNA]</scope>
    <source>
        <strain evidence="7 8">CGMCC 1.15896</strain>
    </source>
</reference>
<comment type="subcellular location">
    <subcellularLocation>
        <location evidence="6">Cytoplasm</location>
    </subcellularLocation>
</comment>
<comment type="caution">
    <text evidence="7">The sequence shown here is derived from an EMBL/GenBank/DDBJ whole genome shotgun (WGS) entry which is preliminary data.</text>
</comment>
<feature type="binding site" evidence="6">
    <location>
        <position position="87"/>
    </location>
    <ligand>
        <name>S-adenosyl-L-methionine</name>
        <dbReference type="ChEBI" id="CHEBI:59789"/>
    </ligand>
</feature>
<evidence type="ECO:0000256" key="1">
    <source>
        <dbReference type="ARBA" id="ARBA00022490"/>
    </source>
</evidence>
<accession>A0A916VU00</accession>
<evidence type="ECO:0000256" key="6">
    <source>
        <dbReference type="HAMAP-Rule" id="MF_00074"/>
    </source>
</evidence>
<comment type="catalytic activity">
    <reaction evidence="6">
        <text>guanosine(527) in 16S rRNA + S-adenosyl-L-methionine = N(7)-methylguanosine(527) in 16S rRNA + S-adenosyl-L-homocysteine</text>
        <dbReference type="Rhea" id="RHEA:42732"/>
        <dbReference type="Rhea" id="RHEA-COMP:10209"/>
        <dbReference type="Rhea" id="RHEA-COMP:10210"/>
        <dbReference type="ChEBI" id="CHEBI:57856"/>
        <dbReference type="ChEBI" id="CHEBI:59789"/>
        <dbReference type="ChEBI" id="CHEBI:74269"/>
        <dbReference type="ChEBI" id="CHEBI:74480"/>
        <dbReference type="EC" id="2.1.1.170"/>
    </reaction>
</comment>
<feature type="binding site" evidence="6">
    <location>
        <position position="92"/>
    </location>
    <ligand>
        <name>S-adenosyl-L-methionine</name>
        <dbReference type="ChEBI" id="CHEBI:59789"/>
    </ligand>
</feature>
<comment type="similarity">
    <text evidence="6">Belongs to the methyltransferase superfamily. RNA methyltransferase RsmG family.</text>
</comment>